<accession>A0ABR3GF40</accession>
<evidence type="ECO:0000313" key="2">
    <source>
        <dbReference type="EMBL" id="KAL0634584.1"/>
    </source>
</evidence>
<organism evidence="2 3">
    <name type="scientific">Discina gigas</name>
    <dbReference type="NCBI Taxonomy" id="1032678"/>
    <lineage>
        <taxon>Eukaryota</taxon>
        <taxon>Fungi</taxon>
        <taxon>Dikarya</taxon>
        <taxon>Ascomycota</taxon>
        <taxon>Pezizomycotina</taxon>
        <taxon>Pezizomycetes</taxon>
        <taxon>Pezizales</taxon>
        <taxon>Discinaceae</taxon>
        <taxon>Discina</taxon>
    </lineage>
</organism>
<name>A0ABR3GF40_9PEZI</name>
<evidence type="ECO:0000256" key="1">
    <source>
        <dbReference type="SAM" id="MobiDB-lite"/>
    </source>
</evidence>
<keyword evidence="3" id="KW-1185">Reference proteome</keyword>
<dbReference type="Proteomes" id="UP001447188">
    <property type="component" value="Unassembled WGS sequence"/>
</dbReference>
<protein>
    <submittedName>
        <fullName evidence="2">Uncharacterized protein</fullName>
    </submittedName>
</protein>
<feature type="compositionally biased region" description="Polar residues" evidence="1">
    <location>
        <begin position="353"/>
        <end position="363"/>
    </location>
</feature>
<feature type="region of interest" description="Disordered" evidence="1">
    <location>
        <begin position="343"/>
        <end position="363"/>
    </location>
</feature>
<comment type="caution">
    <text evidence="2">The sequence shown here is derived from an EMBL/GenBank/DDBJ whole genome shotgun (WGS) entry which is preliminary data.</text>
</comment>
<sequence>MSTKRINHRQPHDSVLAGYNNFLNNSKLDENGNPYSETLVRASQLPDWTLTKHRQLKIFAADGGNPLRHKANGPPSLWNIIRRFLNNNLKNLSVEALEAAPWELMKYIWADVLTTGQDSFRTWALFASVYGHEPDFTCILGGVSQQRNRRAFISRPIPMDSLLAPISSPTFQWLVDLDLQTSTGYTRFDFLELPSLPNLSALNISRHHQDLEIDDGIIRTWGMAAARQGKLTMLRVLVARNHLQVTSRALVYLSWIESLEVVDVSGCGVTGTKETQQLGWVRDSDLADTIEDPLEIWKIMRMEKKGEKEAQLLVLSVKVEAPQPMSKRVGARNPMLFRRENNSANAKRKHSIMSRSQVAPPSKMTSYNAGVTLKKSKVLRDYKKKDMGGLLAEFGIGFSQGGSSR</sequence>
<proteinExistence type="predicted"/>
<dbReference type="SUPFAM" id="SSF52047">
    <property type="entry name" value="RNI-like"/>
    <property type="match status" value="1"/>
</dbReference>
<reference evidence="2 3" key="1">
    <citation type="submission" date="2024-02" db="EMBL/GenBank/DDBJ databases">
        <title>Discinaceae phylogenomics.</title>
        <authorList>
            <person name="Dirks A.C."/>
            <person name="James T.Y."/>
        </authorList>
    </citation>
    <scope>NUCLEOTIDE SEQUENCE [LARGE SCALE GENOMIC DNA]</scope>
    <source>
        <strain evidence="2 3">ACD0624</strain>
    </source>
</reference>
<gene>
    <name evidence="2" type="ORF">Q9L58_006471</name>
</gene>
<dbReference type="EMBL" id="JBBBZM010000090">
    <property type="protein sequence ID" value="KAL0634584.1"/>
    <property type="molecule type" value="Genomic_DNA"/>
</dbReference>
<evidence type="ECO:0000313" key="3">
    <source>
        <dbReference type="Proteomes" id="UP001447188"/>
    </source>
</evidence>